<evidence type="ECO:0000313" key="9">
    <source>
        <dbReference type="EMBL" id="MDO6541329.1"/>
    </source>
</evidence>
<gene>
    <name evidence="9" type="ORF">Q4568_02225</name>
</gene>
<dbReference type="InterPro" id="IPR000086">
    <property type="entry name" value="NUDIX_hydrolase_dom"/>
</dbReference>
<dbReference type="Proteomes" id="UP001170624">
    <property type="component" value="Unassembled WGS sequence"/>
</dbReference>
<dbReference type="PROSITE" id="PS51462">
    <property type="entry name" value="NUDIX"/>
    <property type="match status" value="1"/>
</dbReference>
<reference evidence="9" key="1">
    <citation type="submission" date="2023-07" db="EMBL/GenBank/DDBJ databases">
        <title>Genome content predicts the carbon catabolic preferences of heterotrophic bacteria.</title>
        <authorList>
            <person name="Gralka M."/>
        </authorList>
    </citation>
    <scope>NUCLEOTIDE SEQUENCE</scope>
    <source>
        <strain evidence="9">G2M05</strain>
    </source>
</reference>
<feature type="transmembrane region" description="Helical" evidence="6">
    <location>
        <begin position="325"/>
        <end position="346"/>
    </location>
</feature>
<comment type="caution">
    <text evidence="9">The sequence shown here is derived from an EMBL/GenBank/DDBJ whole genome shotgun (WGS) entry which is preliminary data.</text>
</comment>
<dbReference type="PANTHER" id="PTHR14969:SF13">
    <property type="entry name" value="AT30094P"/>
    <property type="match status" value="1"/>
</dbReference>
<comment type="catalytic activity">
    <reaction evidence="5">
        <text>di-trans,octa-cis-undecaprenyl diphosphate + H2O = di-trans,octa-cis-undecaprenyl phosphate + phosphate + H(+)</text>
        <dbReference type="Rhea" id="RHEA:28094"/>
        <dbReference type="ChEBI" id="CHEBI:15377"/>
        <dbReference type="ChEBI" id="CHEBI:15378"/>
        <dbReference type="ChEBI" id="CHEBI:43474"/>
        <dbReference type="ChEBI" id="CHEBI:58405"/>
        <dbReference type="ChEBI" id="CHEBI:60392"/>
        <dbReference type="EC" id="3.6.1.27"/>
    </reaction>
</comment>
<evidence type="ECO:0000256" key="6">
    <source>
        <dbReference type="SAM" id="Phobius"/>
    </source>
</evidence>
<evidence type="ECO:0000256" key="5">
    <source>
        <dbReference type="ARBA" id="ARBA00047594"/>
    </source>
</evidence>
<feature type="transmembrane region" description="Helical" evidence="6">
    <location>
        <begin position="292"/>
        <end position="313"/>
    </location>
</feature>
<feature type="transmembrane region" description="Helical" evidence="6">
    <location>
        <begin position="251"/>
        <end position="272"/>
    </location>
</feature>
<feature type="signal peptide" evidence="7">
    <location>
        <begin position="1"/>
        <end position="21"/>
    </location>
</feature>
<feature type="transmembrane region" description="Helical" evidence="6">
    <location>
        <begin position="408"/>
        <end position="425"/>
    </location>
</feature>
<dbReference type="PANTHER" id="PTHR14969">
    <property type="entry name" value="SPHINGOSINE-1-PHOSPHATE PHOSPHOHYDROLASE"/>
    <property type="match status" value="1"/>
</dbReference>
<evidence type="ECO:0000256" key="2">
    <source>
        <dbReference type="ARBA" id="ARBA00012374"/>
    </source>
</evidence>
<accession>A0AAW7XYW0</accession>
<dbReference type="EMBL" id="JAUOPU010000002">
    <property type="protein sequence ID" value="MDO6541329.1"/>
    <property type="molecule type" value="Genomic_DNA"/>
</dbReference>
<feature type="domain" description="Nudix hydrolase" evidence="8">
    <location>
        <begin position="39"/>
        <end position="171"/>
    </location>
</feature>
<dbReference type="RefSeq" id="WP_303498062.1">
    <property type="nucleotide sequence ID" value="NZ_JAUOPU010000002.1"/>
</dbReference>
<dbReference type="GO" id="GO:0050380">
    <property type="term" value="F:undecaprenyl-diphosphatase activity"/>
    <property type="evidence" value="ECO:0007669"/>
    <property type="project" value="UniProtKB-EC"/>
</dbReference>
<feature type="transmembrane region" description="Helical" evidence="6">
    <location>
        <begin position="471"/>
        <end position="490"/>
    </location>
</feature>
<evidence type="ECO:0000256" key="1">
    <source>
        <dbReference type="ARBA" id="ARBA00001946"/>
    </source>
</evidence>
<feature type="transmembrane region" description="Helical" evidence="6">
    <location>
        <begin position="386"/>
        <end position="402"/>
    </location>
</feature>
<proteinExistence type="predicted"/>
<dbReference type="Pfam" id="PF01569">
    <property type="entry name" value="PAP2"/>
    <property type="match status" value="1"/>
</dbReference>
<dbReference type="InterPro" id="IPR020084">
    <property type="entry name" value="NUDIX_hydrolase_CS"/>
</dbReference>
<comment type="cofactor">
    <cofactor evidence="1">
        <name>Mg(2+)</name>
        <dbReference type="ChEBI" id="CHEBI:18420"/>
    </cofactor>
</comment>
<feature type="transmembrane region" description="Helical" evidence="6">
    <location>
        <begin position="226"/>
        <end position="244"/>
    </location>
</feature>
<dbReference type="PROSITE" id="PS00893">
    <property type="entry name" value="NUDIX_BOX"/>
    <property type="match status" value="1"/>
</dbReference>
<evidence type="ECO:0000313" key="10">
    <source>
        <dbReference type="Proteomes" id="UP001170624"/>
    </source>
</evidence>
<evidence type="ECO:0000256" key="3">
    <source>
        <dbReference type="ARBA" id="ARBA00022801"/>
    </source>
</evidence>
<sequence length="511" mass="56031">MQFKLILFSLFITLLSPLSFAETQTKIQLASQTDSDQAFQPKGATCVIRDNNGQVILVQDYLTRTLSLPGGYIDSSETFQAAAKRETLEETGITVTVGQQLAINNNRVVFSCQPSSPIGYIDPAVENGFNAHIIPALNSEHFGKEIRQVYLTALTPPVAAKYRYPSDTEALHAWINASKLTQFYPLQDLTEHADSLQLTQLTLMESFQARIKSIPPVRELLNLSNGLGEGALAVGLLLVCLLIFPLHYGLTIAFALLATAYSVNLLKIGFAIPRPFYFLPSLQQAQASGFSFPSGHTTQAAAMIGVLIGWLFTEGKQRIKISIPTAVVSWLALSLLVGAARVWLGVHYPTDVVAGVGLGGAIALMSLAVCHYRYTNNKRLIESKHLWLLLLAMYFYGTLQLIQPLYVFSWFAALGIFISLFFVKPQLTNNHKQMGNNSKVASWQRLIIALLGLGIIAAVPMLLISSATTSILILVVNSLVILCSMIWILVGAPRMSQKFVTSSRRPTKDAK</sequence>
<dbReference type="Pfam" id="PF00293">
    <property type="entry name" value="NUDIX"/>
    <property type="match status" value="1"/>
</dbReference>
<dbReference type="SUPFAM" id="SSF48317">
    <property type="entry name" value="Acid phosphatase/Vanadium-dependent haloperoxidase"/>
    <property type="match status" value="1"/>
</dbReference>
<dbReference type="Gene3D" id="1.20.144.10">
    <property type="entry name" value="Phosphatidic acid phosphatase type 2/haloperoxidase"/>
    <property type="match status" value="1"/>
</dbReference>
<keyword evidence="6" id="KW-0812">Transmembrane</keyword>
<dbReference type="SMART" id="SM00014">
    <property type="entry name" value="acidPPc"/>
    <property type="match status" value="1"/>
</dbReference>
<dbReference type="EC" id="3.6.1.27" evidence="2"/>
<keyword evidence="6" id="KW-1133">Transmembrane helix</keyword>
<dbReference type="InterPro" id="IPR036938">
    <property type="entry name" value="PAP2/HPO_sf"/>
</dbReference>
<feature type="chain" id="PRO_5043600035" description="undecaprenyl-diphosphate phosphatase" evidence="7">
    <location>
        <begin position="22"/>
        <end position="511"/>
    </location>
</feature>
<dbReference type="AlphaFoldDB" id="A0AAW7XYW0"/>
<keyword evidence="6" id="KW-0472">Membrane</keyword>
<dbReference type="CDD" id="cd02883">
    <property type="entry name" value="NUDIX_Hydrolase"/>
    <property type="match status" value="1"/>
</dbReference>
<dbReference type="InterPro" id="IPR000326">
    <property type="entry name" value="PAP2/HPO"/>
</dbReference>
<organism evidence="9 10">
    <name type="scientific">Photobacterium sanguinicancri</name>
    <dbReference type="NCBI Taxonomy" id="875932"/>
    <lineage>
        <taxon>Bacteria</taxon>
        <taxon>Pseudomonadati</taxon>
        <taxon>Pseudomonadota</taxon>
        <taxon>Gammaproteobacteria</taxon>
        <taxon>Vibrionales</taxon>
        <taxon>Vibrionaceae</taxon>
        <taxon>Photobacterium</taxon>
    </lineage>
</organism>
<dbReference type="InterPro" id="IPR015797">
    <property type="entry name" value="NUDIX_hydrolase-like_dom_sf"/>
</dbReference>
<name>A0AAW7XYW0_9GAMM</name>
<keyword evidence="7" id="KW-0732">Signal</keyword>
<evidence type="ECO:0000256" key="7">
    <source>
        <dbReference type="SAM" id="SignalP"/>
    </source>
</evidence>
<dbReference type="SUPFAM" id="SSF55811">
    <property type="entry name" value="Nudix"/>
    <property type="match status" value="1"/>
</dbReference>
<feature type="transmembrane region" description="Helical" evidence="6">
    <location>
        <begin position="446"/>
        <end position="465"/>
    </location>
</feature>
<keyword evidence="3" id="KW-0378">Hydrolase</keyword>
<protein>
    <recommendedName>
        <fullName evidence="2">undecaprenyl-diphosphate phosphatase</fullName>
        <ecNumber evidence="2">3.6.1.27</ecNumber>
    </recommendedName>
    <alternativeName>
        <fullName evidence="4">Undecaprenyl pyrophosphate phosphatase</fullName>
    </alternativeName>
</protein>
<dbReference type="Gene3D" id="3.90.79.10">
    <property type="entry name" value="Nucleoside Triphosphate Pyrophosphohydrolase"/>
    <property type="match status" value="1"/>
</dbReference>
<feature type="transmembrane region" description="Helical" evidence="6">
    <location>
        <begin position="352"/>
        <end position="374"/>
    </location>
</feature>
<evidence type="ECO:0000259" key="8">
    <source>
        <dbReference type="PROSITE" id="PS51462"/>
    </source>
</evidence>
<evidence type="ECO:0000256" key="4">
    <source>
        <dbReference type="ARBA" id="ARBA00032707"/>
    </source>
</evidence>